<evidence type="ECO:0000313" key="2">
    <source>
        <dbReference type="EMBL" id="SEI61070.1"/>
    </source>
</evidence>
<dbReference type="KEGG" id="hae:halTADL_1188"/>
<protein>
    <submittedName>
        <fullName evidence="2">Uncharacterized protein</fullName>
    </submittedName>
</protein>
<gene>
    <name evidence="2" type="ORF">SAMN05444271_1046</name>
</gene>
<dbReference type="RefSeq" id="WP_162551678.1">
    <property type="nucleotide sequence ID" value="NZ_CP024845.1"/>
</dbReference>
<dbReference type="Proteomes" id="UP000198888">
    <property type="component" value="Unassembled WGS sequence"/>
</dbReference>
<keyword evidence="1" id="KW-0812">Transmembrane</keyword>
<evidence type="ECO:0000313" key="3">
    <source>
        <dbReference type="Proteomes" id="UP000198888"/>
    </source>
</evidence>
<dbReference type="AlphaFoldDB" id="A0A1H6SAM5"/>
<name>A0A1H6SAM5_9EURY</name>
<keyword evidence="1" id="KW-1133">Transmembrane helix</keyword>
<dbReference type="EMBL" id="FNYR01000004">
    <property type="protein sequence ID" value="SEI61070.1"/>
    <property type="molecule type" value="Genomic_DNA"/>
</dbReference>
<dbReference type="STRING" id="1073996.SAMN05444271_1046"/>
<evidence type="ECO:0000256" key="1">
    <source>
        <dbReference type="SAM" id="Phobius"/>
    </source>
</evidence>
<keyword evidence="3" id="KW-1185">Reference proteome</keyword>
<sequence>MSTDEFQSETDGGLPAATTVWEQLKPVCYLAGLLLVCTLLITLELVVRL</sequence>
<reference evidence="2 3" key="1">
    <citation type="submission" date="2016-10" db="EMBL/GenBank/DDBJ databases">
        <authorList>
            <person name="de Groot N.N."/>
        </authorList>
    </citation>
    <scope>NUCLEOTIDE SEQUENCE [LARGE SCALE GENOMIC DNA]</scope>
    <source>
        <strain evidence="2 3">DSM 22187</strain>
    </source>
</reference>
<dbReference type="GeneID" id="43932736"/>
<keyword evidence="1" id="KW-0472">Membrane</keyword>
<accession>A0A1H6SAM5</accession>
<organism evidence="2 3">
    <name type="scientific">Halohasta litchfieldiae</name>
    <dbReference type="NCBI Taxonomy" id="1073996"/>
    <lineage>
        <taxon>Archaea</taxon>
        <taxon>Methanobacteriati</taxon>
        <taxon>Methanobacteriota</taxon>
        <taxon>Stenosarchaea group</taxon>
        <taxon>Halobacteria</taxon>
        <taxon>Halobacteriales</taxon>
        <taxon>Haloferacaceae</taxon>
        <taxon>Halohasta</taxon>
    </lineage>
</organism>
<proteinExistence type="predicted"/>
<feature type="transmembrane region" description="Helical" evidence="1">
    <location>
        <begin position="29"/>
        <end position="47"/>
    </location>
</feature>
<accession>A0A2H4Q102</accession>